<dbReference type="PROSITE" id="PS00101">
    <property type="entry name" value="HEXAPEP_TRANSFERASES"/>
    <property type="match status" value="1"/>
</dbReference>
<dbReference type="CDD" id="cd04647">
    <property type="entry name" value="LbH_MAT_like"/>
    <property type="match status" value="1"/>
</dbReference>
<dbReference type="Proteomes" id="UP000291144">
    <property type="component" value="Unassembled WGS sequence"/>
</dbReference>
<evidence type="ECO:0000313" key="3">
    <source>
        <dbReference type="EMBL" id="TCC58549.1"/>
    </source>
</evidence>
<proteinExistence type="predicted"/>
<evidence type="ECO:0000313" key="4">
    <source>
        <dbReference type="Proteomes" id="UP000291144"/>
    </source>
</evidence>
<name>A0A4R0KF22_9ACTN</name>
<dbReference type="InterPro" id="IPR011004">
    <property type="entry name" value="Trimer_LpxA-like_sf"/>
</dbReference>
<keyword evidence="1 3" id="KW-0808">Transferase</keyword>
<dbReference type="OrthoDB" id="2643438at2"/>
<dbReference type="InterPro" id="IPR001451">
    <property type="entry name" value="Hexapep"/>
</dbReference>
<dbReference type="InterPro" id="IPR018357">
    <property type="entry name" value="Hexapep_transf_CS"/>
</dbReference>
<dbReference type="GO" id="GO:0016746">
    <property type="term" value="F:acyltransferase activity"/>
    <property type="evidence" value="ECO:0007669"/>
    <property type="project" value="UniProtKB-KW"/>
</dbReference>
<accession>A0A4R0KF22</accession>
<organism evidence="3 4">
    <name type="scientific">Kribbella pittospori</name>
    <dbReference type="NCBI Taxonomy" id="722689"/>
    <lineage>
        <taxon>Bacteria</taxon>
        <taxon>Bacillati</taxon>
        <taxon>Actinomycetota</taxon>
        <taxon>Actinomycetes</taxon>
        <taxon>Propionibacteriales</taxon>
        <taxon>Kribbellaceae</taxon>
        <taxon>Kribbella</taxon>
    </lineage>
</organism>
<dbReference type="PANTHER" id="PTHR23416">
    <property type="entry name" value="SIALIC ACID SYNTHASE-RELATED"/>
    <property type="match status" value="1"/>
</dbReference>
<protein>
    <submittedName>
        <fullName evidence="3">Acyltransferase</fullName>
    </submittedName>
</protein>
<evidence type="ECO:0000256" key="2">
    <source>
        <dbReference type="ARBA" id="ARBA00022737"/>
    </source>
</evidence>
<dbReference type="RefSeq" id="WP_131360593.1">
    <property type="nucleotide sequence ID" value="NZ_SJKB01000008.1"/>
</dbReference>
<dbReference type="Gene3D" id="2.160.10.10">
    <property type="entry name" value="Hexapeptide repeat proteins"/>
    <property type="match status" value="1"/>
</dbReference>
<reference evidence="3 4" key="1">
    <citation type="submission" date="2019-02" db="EMBL/GenBank/DDBJ databases">
        <title>Kribbella capetownensis sp. nov. and Kribbella speibonae sp. nov., isolated from soil.</title>
        <authorList>
            <person name="Curtis S.M."/>
            <person name="Norton I."/>
            <person name="Everest G.J."/>
            <person name="Meyers P.R."/>
        </authorList>
    </citation>
    <scope>NUCLEOTIDE SEQUENCE [LARGE SCALE GENOMIC DNA]</scope>
    <source>
        <strain evidence="3 4">NRRL B-24813</strain>
    </source>
</reference>
<dbReference type="Pfam" id="PF00132">
    <property type="entry name" value="Hexapep"/>
    <property type="match status" value="1"/>
</dbReference>
<sequence length="549" mass="59746">MTSAEPLRLDFLPWEYHRIATDEERERQAERQRRLGGSLTLADTAYVAESAAVYCDELEMGERSYIAAHAYVTGHIALGADSTINPFSAVRGRITIGDGVRIGAHTSLLAFNHGTAPGQPIFRQPHTAVGITVGDDVWIGSNVTILDGVTVGPHSIIGAGAVVTKDVPASTVVAGNPARVLRSREPGGAVAPTSSPAPDLASRLTAFAAKARDQVDDVLARCWDGERFVDRPGLDHEPAVRPWCDAIEIADVLLRRTPAGHTRDDLVRRLRARQDPKTGLVAPGDLSDSGLEVPSDAKLALLEGPASYHILCVGYALQVLDSSFEHPIRTDFEPDELDRLPWARHAWSAGSAIDGLGTALARNLHDHKETGPLMTLLGWLTVRADASSGAWGQPHPDDGWLQVVNGFYRLTRGTYAQFGLPLPYPEQAVKTVLAHSNDRRMFSGDNYNSCNVLDVIHPLWLARKQTSVGVDEGKRWAEDQLSRILGRWVDGEGFAFAPDGTDDRAIPGLQGTEMWLAIIWLLSDYLGLSDALGYRPRGVHRPEPLVTWP</sequence>
<keyword evidence="3" id="KW-0012">Acyltransferase</keyword>
<dbReference type="EMBL" id="SJKB01000008">
    <property type="protein sequence ID" value="TCC58549.1"/>
    <property type="molecule type" value="Genomic_DNA"/>
</dbReference>
<gene>
    <name evidence="3" type="ORF">E0H73_24800</name>
</gene>
<evidence type="ECO:0000256" key="1">
    <source>
        <dbReference type="ARBA" id="ARBA00022679"/>
    </source>
</evidence>
<keyword evidence="2" id="KW-0677">Repeat</keyword>
<dbReference type="InterPro" id="IPR051159">
    <property type="entry name" value="Hexapeptide_acetyltransf"/>
</dbReference>
<keyword evidence="4" id="KW-1185">Reference proteome</keyword>
<dbReference type="SUPFAM" id="SSF51161">
    <property type="entry name" value="Trimeric LpxA-like enzymes"/>
    <property type="match status" value="1"/>
</dbReference>
<dbReference type="AlphaFoldDB" id="A0A4R0KF22"/>
<comment type="caution">
    <text evidence="3">The sequence shown here is derived from an EMBL/GenBank/DDBJ whole genome shotgun (WGS) entry which is preliminary data.</text>
</comment>